<feature type="domain" description="EamA" evidence="6">
    <location>
        <begin position="153"/>
        <end position="282"/>
    </location>
</feature>
<dbReference type="EMBL" id="JALIDZ010000015">
    <property type="protein sequence ID" value="MCT8974802.1"/>
    <property type="molecule type" value="Genomic_DNA"/>
</dbReference>
<feature type="transmembrane region" description="Helical" evidence="5">
    <location>
        <begin position="101"/>
        <end position="119"/>
    </location>
</feature>
<accession>A0AAW5R6S9</accession>
<keyword evidence="8" id="KW-1185">Reference proteome</keyword>
<evidence type="ECO:0000256" key="2">
    <source>
        <dbReference type="ARBA" id="ARBA00022692"/>
    </source>
</evidence>
<feature type="transmembrane region" description="Helical" evidence="5">
    <location>
        <begin position="42"/>
        <end position="63"/>
    </location>
</feature>
<dbReference type="RefSeq" id="WP_261618390.1">
    <property type="nucleotide sequence ID" value="NZ_JALIDZ010000015.1"/>
</dbReference>
<comment type="caution">
    <text evidence="7">The sequence shown here is derived from an EMBL/GenBank/DDBJ whole genome shotgun (WGS) entry which is preliminary data.</text>
</comment>
<dbReference type="PANTHER" id="PTHR32322">
    <property type="entry name" value="INNER MEMBRANE TRANSPORTER"/>
    <property type="match status" value="1"/>
</dbReference>
<gene>
    <name evidence="7" type="ORF">MUB46_23340</name>
</gene>
<dbReference type="Proteomes" id="UP001320898">
    <property type="component" value="Unassembled WGS sequence"/>
</dbReference>
<dbReference type="AlphaFoldDB" id="A0AAW5R6S9"/>
<reference evidence="7 8" key="1">
    <citation type="submission" date="2022-04" db="EMBL/GenBank/DDBJ databases">
        <authorList>
            <person name="Ye Y.-Q."/>
            <person name="Du Z.-J."/>
        </authorList>
    </citation>
    <scope>NUCLEOTIDE SEQUENCE [LARGE SCALE GENOMIC DNA]</scope>
    <source>
        <strain evidence="7 8">A6E488</strain>
    </source>
</reference>
<evidence type="ECO:0000313" key="8">
    <source>
        <dbReference type="Proteomes" id="UP001320898"/>
    </source>
</evidence>
<evidence type="ECO:0000256" key="3">
    <source>
        <dbReference type="ARBA" id="ARBA00022989"/>
    </source>
</evidence>
<dbReference type="Pfam" id="PF00892">
    <property type="entry name" value="EamA"/>
    <property type="match status" value="1"/>
</dbReference>
<keyword evidence="4 5" id="KW-0472">Membrane</keyword>
<evidence type="ECO:0000256" key="5">
    <source>
        <dbReference type="SAM" id="Phobius"/>
    </source>
</evidence>
<feature type="transmembrane region" description="Helical" evidence="5">
    <location>
        <begin position="75"/>
        <end position="95"/>
    </location>
</feature>
<dbReference type="InterPro" id="IPR037185">
    <property type="entry name" value="EmrE-like"/>
</dbReference>
<dbReference type="InterPro" id="IPR050638">
    <property type="entry name" value="AA-Vitamin_Transporters"/>
</dbReference>
<evidence type="ECO:0000313" key="7">
    <source>
        <dbReference type="EMBL" id="MCT8974802.1"/>
    </source>
</evidence>
<feature type="transmembrane region" description="Helical" evidence="5">
    <location>
        <begin position="240"/>
        <end position="259"/>
    </location>
</feature>
<protein>
    <submittedName>
        <fullName evidence="7">DMT family transporter</fullName>
    </submittedName>
</protein>
<feature type="transmembrane region" description="Helical" evidence="5">
    <location>
        <begin position="12"/>
        <end position="36"/>
    </location>
</feature>
<sequence length="291" mass="29877">MTTATTGHITTRTALLTGTAMLAFAANSLLCRLALAPKLIDAASFTSVRLISGAATLALILLLRHGTKGRPEANWRSVAALFAYMIFFSFAYLSLSAGTGALILFGAVQLTMFIVALRSGEHFSRLSWAGLALAILGLVYLVSPGVTAPDPLGAAAMSVAGISWGVYSLIGRGARDPLAATAGNFIYAVPLTVIASLGFMSQYSVSGHGFALAVLSGALASACGYVIWYAALPGLTATRAATVQLSVPVIAAVGGVLLISEQPTLRLLVASAATLGGVAIVLAQRAQRPRR</sequence>
<dbReference type="GO" id="GO:0016020">
    <property type="term" value="C:membrane"/>
    <property type="evidence" value="ECO:0007669"/>
    <property type="project" value="UniProtKB-SubCell"/>
</dbReference>
<feature type="transmembrane region" description="Helical" evidence="5">
    <location>
        <begin position="265"/>
        <end position="283"/>
    </location>
</feature>
<proteinExistence type="predicted"/>
<feature type="transmembrane region" description="Helical" evidence="5">
    <location>
        <begin position="152"/>
        <end position="170"/>
    </location>
</feature>
<comment type="subcellular location">
    <subcellularLocation>
        <location evidence="1">Membrane</location>
        <topology evidence="1">Multi-pass membrane protein</topology>
    </subcellularLocation>
</comment>
<organism evidence="7 8">
    <name type="scientific">Microbaculum marinisediminis</name>
    <dbReference type="NCBI Taxonomy" id="2931392"/>
    <lineage>
        <taxon>Bacteria</taxon>
        <taxon>Pseudomonadati</taxon>
        <taxon>Pseudomonadota</taxon>
        <taxon>Alphaproteobacteria</taxon>
        <taxon>Hyphomicrobiales</taxon>
        <taxon>Tepidamorphaceae</taxon>
        <taxon>Microbaculum</taxon>
    </lineage>
</organism>
<keyword evidence="2 5" id="KW-0812">Transmembrane</keyword>
<keyword evidence="3 5" id="KW-1133">Transmembrane helix</keyword>
<dbReference type="SUPFAM" id="SSF103481">
    <property type="entry name" value="Multidrug resistance efflux transporter EmrE"/>
    <property type="match status" value="2"/>
</dbReference>
<dbReference type="PANTHER" id="PTHR32322:SF9">
    <property type="entry name" value="AMINO-ACID METABOLITE EFFLUX PUMP-RELATED"/>
    <property type="match status" value="1"/>
</dbReference>
<feature type="transmembrane region" description="Helical" evidence="5">
    <location>
        <begin position="182"/>
        <end position="203"/>
    </location>
</feature>
<feature type="transmembrane region" description="Helical" evidence="5">
    <location>
        <begin position="209"/>
        <end position="228"/>
    </location>
</feature>
<evidence type="ECO:0000259" key="6">
    <source>
        <dbReference type="Pfam" id="PF00892"/>
    </source>
</evidence>
<dbReference type="InterPro" id="IPR000620">
    <property type="entry name" value="EamA_dom"/>
</dbReference>
<feature type="transmembrane region" description="Helical" evidence="5">
    <location>
        <begin position="126"/>
        <end position="146"/>
    </location>
</feature>
<evidence type="ECO:0000256" key="4">
    <source>
        <dbReference type="ARBA" id="ARBA00023136"/>
    </source>
</evidence>
<name>A0AAW5R6S9_9HYPH</name>
<evidence type="ECO:0000256" key="1">
    <source>
        <dbReference type="ARBA" id="ARBA00004141"/>
    </source>
</evidence>